<sequence>MKKIFSSFVAILMFFSLNLSNVMAESSDVVNTDAPETTEMMLETNIKHIRAEDNYILSDGSYLVDMSTLVGTGLEGKVVVVTENGIYANGKILETIAVIVGTKVIGDFVEGAIVYVSGYTGPELATVAINAIVTLVSAHPAGFFALVALAAFTAAVVMSYKTTSGNECVLNPSGHGYTCKYSL</sequence>
<dbReference type="RefSeq" id="WP_022938216.1">
    <property type="nucleotide sequence ID" value="NZ_CABKRQ010000005.1"/>
</dbReference>
<keyword evidence="1" id="KW-1133">Transmembrane helix</keyword>
<keyword evidence="1" id="KW-0472">Membrane</keyword>
<organism evidence="3 4">
    <name type="scientific">Dielma fastidiosa</name>
    <dbReference type="NCBI Taxonomy" id="1034346"/>
    <lineage>
        <taxon>Bacteria</taxon>
        <taxon>Bacillati</taxon>
        <taxon>Bacillota</taxon>
        <taxon>Erysipelotrichia</taxon>
        <taxon>Erysipelotrichales</taxon>
        <taxon>Erysipelotrichaceae</taxon>
        <taxon>Dielma</taxon>
    </lineage>
</organism>
<dbReference type="EMBL" id="QJKH01000019">
    <property type="protein sequence ID" value="PXX75191.1"/>
    <property type="molecule type" value="Genomic_DNA"/>
</dbReference>
<keyword evidence="2" id="KW-0732">Signal</keyword>
<dbReference type="OrthoDB" id="9987421at2"/>
<feature type="signal peptide" evidence="2">
    <location>
        <begin position="1"/>
        <end position="24"/>
    </location>
</feature>
<proteinExistence type="predicted"/>
<reference evidence="3 4" key="1">
    <citation type="submission" date="2018-05" db="EMBL/GenBank/DDBJ databases">
        <title>Genomic Encyclopedia of Type Strains, Phase IV (KMG-IV): sequencing the most valuable type-strain genomes for metagenomic binning, comparative biology and taxonomic classification.</title>
        <authorList>
            <person name="Goeker M."/>
        </authorList>
    </citation>
    <scope>NUCLEOTIDE SEQUENCE [LARGE SCALE GENOMIC DNA]</scope>
    <source>
        <strain evidence="3 4">JC118</strain>
    </source>
</reference>
<keyword evidence="1" id="KW-0812">Transmembrane</keyword>
<gene>
    <name evidence="3" type="ORF">DES51_1197</name>
</gene>
<name>A0A318KK63_9FIRM</name>
<protein>
    <submittedName>
        <fullName evidence="3">Uncharacterized protein</fullName>
    </submittedName>
</protein>
<feature type="transmembrane region" description="Helical" evidence="1">
    <location>
        <begin position="141"/>
        <end position="160"/>
    </location>
</feature>
<keyword evidence="4" id="KW-1185">Reference proteome</keyword>
<comment type="caution">
    <text evidence="3">The sequence shown here is derived from an EMBL/GenBank/DDBJ whole genome shotgun (WGS) entry which is preliminary data.</text>
</comment>
<feature type="chain" id="PRO_5016375590" evidence="2">
    <location>
        <begin position="25"/>
        <end position="183"/>
    </location>
</feature>
<evidence type="ECO:0000313" key="3">
    <source>
        <dbReference type="EMBL" id="PXX75191.1"/>
    </source>
</evidence>
<accession>A0A318KK63</accession>
<evidence type="ECO:0000256" key="1">
    <source>
        <dbReference type="SAM" id="Phobius"/>
    </source>
</evidence>
<evidence type="ECO:0000256" key="2">
    <source>
        <dbReference type="SAM" id="SignalP"/>
    </source>
</evidence>
<dbReference type="AlphaFoldDB" id="A0A318KK63"/>
<evidence type="ECO:0000313" key="4">
    <source>
        <dbReference type="Proteomes" id="UP000247612"/>
    </source>
</evidence>
<dbReference type="Proteomes" id="UP000247612">
    <property type="component" value="Unassembled WGS sequence"/>
</dbReference>